<dbReference type="AlphaFoldDB" id="A0A4Y3IS51"/>
<accession>A0A4Y3IS51</accession>
<feature type="transmembrane region" description="Helical" evidence="6">
    <location>
        <begin position="20"/>
        <end position="43"/>
    </location>
</feature>
<feature type="transmembrane region" description="Helical" evidence="6">
    <location>
        <begin position="107"/>
        <end position="129"/>
    </location>
</feature>
<keyword evidence="5 6" id="KW-0472">Membrane</keyword>
<comment type="caution">
    <text evidence="8">The sequence shown here is derived from an EMBL/GenBank/DDBJ whole genome shotgun (WGS) entry which is preliminary data.</text>
</comment>
<gene>
    <name evidence="8" type="ORF">VCO01S_28970</name>
</gene>
<dbReference type="GO" id="GO:0005886">
    <property type="term" value="C:plasma membrane"/>
    <property type="evidence" value="ECO:0007669"/>
    <property type="project" value="UniProtKB-SubCell"/>
</dbReference>
<organism evidence="8 9">
    <name type="scientific">Vibrio comitans NBRC 102076</name>
    <dbReference type="NCBI Taxonomy" id="1219078"/>
    <lineage>
        <taxon>Bacteria</taxon>
        <taxon>Pseudomonadati</taxon>
        <taxon>Pseudomonadota</taxon>
        <taxon>Gammaproteobacteria</taxon>
        <taxon>Vibrionales</taxon>
        <taxon>Vibrionaceae</taxon>
        <taxon>Vibrio</taxon>
    </lineage>
</organism>
<comment type="subcellular location">
    <subcellularLocation>
        <location evidence="1">Cell membrane</location>
        <topology evidence="1">Multi-pass membrane protein</topology>
    </subcellularLocation>
</comment>
<protein>
    <submittedName>
        <fullName evidence="8">Pilus assembly protein TadC</fullName>
    </submittedName>
</protein>
<evidence type="ECO:0000256" key="4">
    <source>
        <dbReference type="ARBA" id="ARBA00022989"/>
    </source>
</evidence>
<evidence type="ECO:0000256" key="5">
    <source>
        <dbReference type="ARBA" id="ARBA00023136"/>
    </source>
</evidence>
<evidence type="ECO:0000259" key="7">
    <source>
        <dbReference type="Pfam" id="PF00482"/>
    </source>
</evidence>
<feature type="domain" description="Type II secretion system protein GspF" evidence="7">
    <location>
        <begin position="174"/>
        <end position="302"/>
    </location>
</feature>
<keyword evidence="3 6" id="KW-0812">Transmembrane</keyword>
<keyword evidence="9" id="KW-1185">Reference proteome</keyword>
<dbReference type="RefSeq" id="WP_141272055.1">
    <property type="nucleotide sequence ID" value="NZ_BJLH01000013.1"/>
</dbReference>
<dbReference type="Proteomes" id="UP000318242">
    <property type="component" value="Unassembled WGS sequence"/>
</dbReference>
<dbReference type="PANTHER" id="PTHR35007:SF2">
    <property type="entry name" value="PILUS ASSEMBLE PROTEIN"/>
    <property type="match status" value="1"/>
</dbReference>
<keyword evidence="2" id="KW-1003">Cell membrane</keyword>
<dbReference type="PANTHER" id="PTHR35007">
    <property type="entry name" value="INTEGRAL MEMBRANE PROTEIN-RELATED"/>
    <property type="match status" value="1"/>
</dbReference>
<keyword evidence="4 6" id="KW-1133">Transmembrane helix</keyword>
<name>A0A4Y3IS51_9VIBR</name>
<evidence type="ECO:0000313" key="9">
    <source>
        <dbReference type="Proteomes" id="UP000318242"/>
    </source>
</evidence>
<evidence type="ECO:0000313" key="8">
    <source>
        <dbReference type="EMBL" id="GEA61704.1"/>
    </source>
</evidence>
<feature type="transmembrane region" description="Helical" evidence="6">
    <location>
        <begin position="286"/>
        <end position="310"/>
    </location>
</feature>
<dbReference type="Pfam" id="PF00482">
    <property type="entry name" value="T2SSF"/>
    <property type="match status" value="1"/>
</dbReference>
<feature type="transmembrane region" description="Helical" evidence="6">
    <location>
        <begin position="135"/>
        <end position="159"/>
    </location>
</feature>
<reference evidence="8 9" key="1">
    <citation type="submission" date="2019-06" db="EMBL/GenBank/DDBJ databases">
        <title>Whole genome shotgun sequence of Vibrio comitans NBRC 102076.</title>
        <authorList>
            <person name="Hosoyama A."/>
            <person name="Uohara A."/>
            <person name="Ohji S."/>
            <person name="Ichikawa N."/>
        </authorList>
    </citation>
    <scope>NUCLEOTIDE SEQUENCE [LARGE SCALE GENOMIC DNA]</scope>
    <source>
        <strain evidence="8 9">NBRC 102076</strain>
    </source>
</reference>
<evidence type="ECO:0000256" key="3">
    <source>
        <dbReference type="ARBA" id="ARBA00022692"/>
    </source>
</evidence>
<dbReference type="EMBL" id="BJLH01000013">
    <property type="protein sequence ID" value="GEA61704.1"/>
    <property type="molecule type" value="Genomic_DNA"/>
</dbReference>
<evidence type="ECO:0000256" key="6">
    <source>
        <dbReference type="SAM" id="Phobius"/>
    </source>
</evidence>
<sequence>MDVNEITSWLNTSSLLTRNNIFLLMVLLGTTLAVLSIGVLVIGTNNPLKRKLKSIKGGADSDKDSSKMNGILDNLAPMMVPNSKKERESVQSQLIQAGFYDGNALSFFYAIKLVTVLIGLFISAGAYILMQESDYVALVIIAALFLGLFGPNLMLARLVSERQDKIRASVPDALDLLVVCTESGLGFNASLKRVGEEIAISHQDFSDELDVVCSKIQAGVEMPVAFRELVVRTGVDELMGLVSMLSHASKIGGSISNSLREYTEDYRDKRTQAAEEVAAKIPTKMLFPMVIFIWPCFFIVALGPGLMTLFDALK</sequence>
<dbReference type="OrthoDB" id="9810662at2"/>
<evidence type="ECO:0000256" key="1">
    <source>
        <dbReference type="ARBA" id="ARBA00004651"/>
    </source>
</evidence>
<dbReference type="InterPro" id="IPR018076">
    <property type="entry name" value="T2SS_GspF_dom"/>
</dbReference>
<evidence type="ECO:0000256" key="2">
    <source>
        <dbReference type="ARBA" id="ARBA00022475"/>
    </source>
</evidence>
<proteinExistence type="predicted"/>